<evidence type="ECO:0000313" key="7">
    <source>
        <dbReference type="EMBL" id="SPN98901.1"/>
    </source>
</evidence>
<sequence>MRIREDRPDGIKIVVVGAGLAGLSAALSTKLANPAHEVVVYEAAKELQEIGYPRQAGLQITPNATKLLKRWSVFDELRPLAMEPKTLTVHRYDGTAVLAREPDLQGKVGELYGSPFWDLHRVDLQRALSSRCRSLGIPIVLSSRVARVSFDDATVELEGGAVTRADVVVCAEGLWSSTRSRFLGRASEPAPTGDMAYRISIDTTAMEGPHRDEILEFARTGGVNVWAGPHSHAVSYSVREGRVLNVGLLRPDDLPAETVKTTASAREVADLLSDWDPLLRRILTEVGEVQKWKLLWVEALPDWTSASGTFYMVGDSCHPMLPYLAQGANSALEDGAVLGTLLAKVVPARKDAQLRRVSEMYQALRRDRGAEIQRESFGQRTDFHLPDGEAQKARDARMVAALERDSGPDEGFPSRWTCPRVQRFLYGYDAYAEAERAYKADPF</sequence>
<dbReference type="PRINTS" id="PR00420">
    <property type="entry name" value="RNGMNOXGNASE"/>
</dbReference>
<evidence type="ECO:0000256" key="4">
    <source>
        <dbReference type="ARBA" id="ARBA00023002"/>
    </source>
</evidence>
<keyword evidence="8" id="KW-1185">Reference proteome</keyword>
<dbReference type="InterPro" id="IPR002938">
    <property type="entry name" value="FAD-bd"/>
</dbReference>
<dbReference type="PANTHER" id="PTHR13789:SF238">
    <property type="entry name" value="PUTATIVE (AFU_ORTHOLOGUE AFUA_2G01680)-RELATED"/>
    <property type="match status" value="1"/>
</dbReference>
<dbReference type="Pfam" id="PF01494">
    <property type="entry name" value="FAD_binding_3"/>
    <property type="match status" value="1"/>
</dbReference>
<dbReference type="EMBL" id="ONZQ02000002">
    <property type="protein sequence ID" value="SPN98901.1"/>
    <property type="molecule type" value="Genomic_DNA"/>
</dbReference>
<reference evidence="7" key="1">
    <citation type="submission" date="2018-03" db="EMBL/GenBank/DDBJ databases">
        <authorList>
            <person name="Guldener U."/>
        </authorList>
    </citation>
    <scope>NUCLEOTIDE SEQUENCE</scope>
</reference>
<name>A0AAE8MSH8_9PEZI</name>
<proteinExistence type="inferred from homology"/>
<dbReference type="Gene3D" id="3.50.50.60">
    <property type="entry name" value="FAD/NAD(P)-binding domain"/>
    <property type="match status" value="1"/>
</dbReference>
<evidence type="ECO:0000256" key="3">
    <source>
        <dbReference type="ARBA" id="ARBA00022827"/>
    </source>
</evidence>
<evidence type="ECO:0000256" key="5">
    <source>
        <dbReference type="ARBA" id="ARBA00023033"/>
    </source>
</evidence>
<dbReference type="GO" id="GO:0071949">
    <property type="term" value="F:FAD binding"/>
    <property type="evidence" value="ECO:0007669"/>
    <property type="project" value="InterPro"/>
</dbReference>
<organism evidence="7 8">
    <name type="scientific">Cephalotrichum gorgonifer</name>
    <dbReference type="NCBI Taxonomy" id="2041049"/>
    <lineage>
        <taxon>Eukaryota</taxon>
        <taxon>Fungi</taxon>
        <taxon>Dikarya</taxon>
        <taxon>Ascomycota</taxon>
        <taxon>Pezizomycotina</taxon>
        <taxon>Sordariomycetes</taxon>
        <taxon>Hypocreomycetidae</taxon>
        <taxon>Microascales</taxon>
        <taxon>Microascaceae</taxon>
        <taxon>Cephalotrichum</taxon>
    </lineage>
</organism>
<keyword evidence="2" id="KW-0285">Flavoprotein</keyword>
<comment type="similarity">
    <text evidence="1">Belongs to the paxM FAD-dependent monooxygenase family.</text>
</comment>
<evidence type="ECO:0000313" key="8">
    <source>
        <dbReference type="Proteomes" id="UP001187682"/>
    </source>
</evidence>
<keyword evidence="5" id="KW-0503">Monooxygenase</keyword>
<dbReference type="GO" id="GO:0004497">
    <property type="term" value="F:monooxygenase activity"/>
    <property type="evidence" value="ECO:0007669"/>
    <property type="project" value="UniProtKB-KW"/>
</dbReference>
<comment type="caution">
    <text evidence="7">The sequence shown here is derived from an EMBL/GenBank/DDBJ whole genome shotgun (WGS) entry which is preliminary data.</text>
</comment>
<evidence type="ECO:0000256" key="1">
    <source>
        <dbReference type="ARBA" id="ARBA00007992"/>
    </source>
</evidence>
<dbReference type="InterPro" id="IPR036188">
    <property type="entry name" value="FAD/NAD-bd_sf"/>
</dbReference>
<dbReference type="Proteomes" id="UP001187682">
    <property type="component" value="Unassembled WGS sequence"/>
</dbReference>
<evidence type="ECO:0000256" key="2">
    <source>
        <dbReference type="ARBA" id="ARBA00022630"/>
    </source>
</evidence>
<keyword evidence="4" id="KW-0560">Oxidoreductase</keyword>
<dbReference type="SUPFAM" id="SSF54373">
    <property type="entry name" value="FAD-linked reductases, C-terminal domain"/>
    <property type="match status" value="1"/>
</dbReference>
<dbReference type="AlphaFoldDB" id="A0AAE8MSH8"/>
<evidence type="ECO:0000259" key="6">
    <source>
        <dbReference type="Pfam" id="PF01494"/>
    </source>
</evidence>
<dbReference type="InterPro" id="IPR050493">
    <property type="entry name" value="FAD-dep_Monooxygenase_BioMet"/>
</dbReference>
<dbReference type="PANTHER" id="PTHR13789">
    <property type="entry name" value="MONOOXYGENASE"/>
    <property type="match status" value="1"/>
</dbReference>
<gene>
    <name evidence="7" type="ORF">DNG_01940</name>
</gene>
<feature type="domain" description="FAD-binding" evidence="6">
    <location>
        <begin position="12"/>
        <end position="371"/>
    </location>
</feature>
<accession>A0AAE8MSH8</accession>
<keyword evidence="3" id="KW-0274">FAD</keyword>
<dbReference type="SUPFAM" id="SSF51905">
    <property type="entry name" value="FAD/NAD(P)-binding domain"/>
    <property type="match status" value="1"/>
</dbReference>
<protein>
    <submittedName>
        <fullName evidence="7">Related to salicylate hydroxylase</fullName>
    </submittedName>
</protein>